<keyword evidence="4" id="KW-1185">Reference proteome</keyword>
<feature type="domain" description="NAD/GMP synthase" evidence="2">
    <location>
        <begin position="14"/>
        <end position="113"/>
    </location>
</feature>
<evidence type="ECO:0000256" key="1">
    <source>
        <dbReference type="PIRSR" id="PIRSR006661-1"/>
    </source>
</evidence>
<dbReference type="NCBIfam" id="TIGR00268">
    <property type="entry name" value="ATP-dependent sacrificial sulfur transferase LarE"/>
    <property type="match status" value="1"/>
</dbReference>
<dbReference type="InterPro" id="IPR005232">
    <property type="entry name" value="LarE"/>
</dbReference>
<evidence type="ECO:0000259" key="2">
    <source>
        <dbReference type="Pfam" id="PF02540"/>
    </source>
</evidence>
<dbReference type="GO" id="GO:0016783">
    <property type="term" value="F:sulfurtransferase activity"/>
    <property type="evidence" value="ECO:0007669"/>
    <property type="project" value="InterPro"/>
</dbReference>
<dbReference type="Proteomes" id="UP000426444">
    <property type="component" value="Chromosome"/>
</dbReference>
<accession>A0A6I6DKS1</accession>
<feature type="active site" description="Nucleophile and sulfur donor" evidence="1">
    <location>
        <position position="180"/>
    </location>
</feature>
<dbReference type="PANTHER" id="PTHR43169">
    <property type="entry name" value="EXSB FAMILY PROTEIN"/>
    <property type="match status" value="1"/>
</dbReference>
<protein>
    <submittedName>
        <fullName evidence="3">ATP-utilizing enzyme of the PP-loop superfamily</fullName>
    </submittedName>
</protein>
<dbReference type="PANTHER" id="PTHR43169:SF2">
    <property type="entry name" value="NAD_GMP SYNTHASE DOMAIN-CONTAINING PROTEIN"/>
    <property type="match status" value="1"/>
</dbReference>
<dbReference type="InterPro" id="IPR052188">
    <property type="entry name" value="Ni-pincer_cofactor_biosynth"/>
</dbReference>
<dbReference type="AlphaFoldDB" id="A0A6I6DKS1"/>
<dbReference type="RefSeq" id="WP_156203720.1">
    <property type="nucleotide sequence ID" value="NZ_CP046457.1"/>
</dbReference>
<dbReference type="PIRSF" id="PIRSF006661">
    <property type="entry name" value="PP-lp_UCP006661"/>
    <property type="match status" value="1"/>
</dbReference>
<dbReference type="KEGG" id="salq:SYNTR_1278"/>
<dbReference type="GO" id="GO:0006163">
    <property type="term" value="P:purine nucleotide metabolic process"/>
    <property type="evidence" value="ECO:0007669"/>
    <property type="project" value="UniProtKB-ARBA"/>
</dbReference>
<dbReference type="Gene3D" id="3.40.50.620">
    <property type="entry name" value="HUPs"/>
    <property type="match status" value="1"/>
</dbReference>
<evidence type="ECO:0000313" key="3">
    <source>
        <dbReference type="EMBL" id="QGT99871.1"/>
    </source>
</evidence>
<dbReference type="InterPro" id="IPR022310">
    <property type="entry name" value="NAD/GMP_synthase"/>
</dbReference>
<organism evidence="3 4">
    <name type="scientific">Candidatus Syntrophocurvum alkaliphilum</name>
    <dbReference type="NCBI Taxonomy" id="2293317"/>
    <lineage>
        <taxon>Bacteria</taxon>
        <taxon>Bacillati</taxon>
        <taxon>Bacillota</taxon>
        <taxon>Clostridia</taxon>
        <taxon>Eubacteriales</taxon>
        <taxon>Syntrophomonadaceae</taxon>
        <taxon>Candidatus Syntrophocurvum</taxon>
    </lineage>
</organism>
<name>A0A6I6DKS1_9FIRM</name>
<proteinExistence type="predicted"/>
<evidence type="ECO:0000313" key="4">
    <source>
        <dbReference type="Proteomes" id="UP000426444"/>
    </source>
</evidence>
<reference evidence="4" key="1">
    <citation type="journal article" date="2019" name="Microbiology">
        <title>Complete Genome Sequence of an Uncultured Bacterium of the Candidate Phylum Bipolaricaulota.</title>
        <authorList>
            <person name="Kadnikov V.V."/>
            <person name="Mardanov A.V."/>
            <person name="Beletsky A.V."/>
            <person name="Frank Y.A."/>
            <person name="Karnachuk O.V."/>
            <person name="Ravin N.V."/>
        </authorList>
    </citation>
    <scope>NUCLEOTIDE SEQUENCE [LARGE SCALE GENOMIC DNA]</scope>
</reference>
<sequence length="263" mass="30282">MPKKTGKLEKLSNLKKIVQKLDSVILAYSGGLDSSFLLWVLSQEIKKDNLIAITCYSAITPSVEIKTAHKMTKYLGVNHFLVETPEIDCEDFMKNDLLRCYYCKRERFAFLYSLETHLDNPIILEGSQIDDLNDYRPGMKAIKEFNIKSPLIAADLNKNDIREISKVEGLPFANLETESCLATRIKTGQKIEINLLKKIEAAEQYIKELGINFIRVRINGDEARLELKPWDIDKAFLRRKKIIERLSVIGFEKISLDLYGYQE</sequence>
<dbReference type="InterPro" id="IPR014729">
    <property type="entry name" value="Rossmann-like_a/b/a_fold"/>
</dbReference>
<dbReference type="OrthoDB" id="9776919at2"/>
<dbReference type="EMBL" id="CP046457">
    <property type="protein sequence ID" value="QGT99871.1"/>
    <property type="molecule type" value="Genomic_DNA"/>
</dbReference>
<gene>
    <name evidence="3" type="ORF">SYNTR_1278</name>
</gene>
<dbReference type="Pfam" id="PF02540">
    <property type="entry name" value="NAD_synthase"/>
    <property type="match status" value="1"/>
</dbReference>
<dbReference type="SUPFAM" id="SSF52402">
    <property type="entry name" value="Adenine nucleotide alpha hydrolases-like"/>
    <property type="match status" value="1"/>
</dbReference>